<dbReference type="EMBL" id="JH992979">
    <property type="protein sequence ID" value="EKX50230.1"/>
    <property type="molecule type" value="Genomic_DNA"/>
</dbReference>
<reference evidence="1 3" key="1">
    <citation type="journal article" date="2012" name="Nature">
        <title>Algal genomes reveal evolutionary mosaicism and the fate of nucleomorphs.</title>
        <authorList>
            <consortium name="DOE Joint Genome Institute"/>
            <person name="Curtis B.A."/>
            <person name="Tanifuji G."/>
            <person name="Burki F."/>
            <person name="Gruber A."/>
            <person name="Irimia M."/>
            <person name="Maruyama S."/>
            <person name="Arias M.C."/>
            <person name="Ball S.G."/>
            <person name="Gile G.H."/>
            <person name="Hirakawa Y."/>
            <person name="Hopkins J.F."/>
            <person name="Kuo A."/>
            <person name="Rensing S.A."/>
            <person name="Schmutz J."/>
            <person name="Symeonidi A."/>
            <person name="Elias M."/>
            <person name="Eveleigh R.J."/>
            <person name="Herman E.K."/>
            <person name="Klute M.J."/>
            <person name="Nakayama T."/>
            <person name="Obornik M."/>
            <person name="Reyes-Prieto A."/>
            <person name="Armbrust E.V."/>
            <person name="Aves S.J."/>
            <person name="Beiko R.G."/>
            <person name="Coutinho P."/>
            <person name="Dacks J.B."/>
            <person name="Durnford D.G."/>
            <person name="Fast N.M."/>
            <person name="Green B.R."/>
            <person name="Grisdale C.J."/>
            <person name="Hempel F."/>
            <person name="Henrissat B."/>
            <person name="Hoppner M.P."/>
            <person name="Ishida K."/>
            <person name="Kim E."/>
            <person name="Koreny L."/>
            <person name="Kroth P.G."/>
            <person name="Liu Y."/>
            <person name="Malik S.B."/>
            <person name="Maier U.G."/>
            <person name="McRose D."/>
            <person name="Mock T."/>
            <person name="Neilson J.A."/>
            <person name="Onodera N.T."/>
            <person name="Poole A.M."/>
            <person name="Pritham E.J."/>
            <person name="Richards T.A."/>
            <person name="Rocap G."/>
            <person name="Roy S.W."/>
            <person name="Sarai C."/>
            <person name="Schaack S."/>
            <person name="Shirato S."/>
            <person name="Slamovits C.H."/>
            <person name="Spencer D.F."/>
            <person name="Suzuki S."/>
            <person name="Worden A.Z."/>
            <person name="Zauner S."/>
            <person name="Barry K."/>
            <person name="Bell C."/>
            <person name="Bharti A.K."/>
            <person name="Crow J.A."/>
            <person name="Grimwood J."/>
            <person name="Kramer R."/>
            <person name="Lindquist E."/>
            <person name="Lucas S."/>
            <person name="Salamov A."/>
            <person name="McFadden G.I."/>
            <person name="Lane C.E."/>
            <person name="Keeling P.J."/>
            <person name="Gray M.W."/>
            <person name="Grigoriev I.V."/>
            <person name="Archibald J.M."/>
        </authorList>
    </citation>
    <scope>NUCLEOTIDE SEQUENCE</scope>
    <source>
        <strain evidence="1 3">CCMP2712</strain>
    </source>
</reference>
<evidence type="ECO:0000313" key="3">
    <source>
        <dbReference type="Proteomes" id="UP000011087"/>
    </source>
</evidence>
<dbReference type="EnsemblProtists" id="EKX50230">
    <property type="protein sequence ID" value="EKX50230"/>
    <property type="gene ID" value="GUITHDRAFT_151254"/>
</dbReference>
<dbReference type="AlphaFoldDB" id="L1JPW4"/>
<gene>
    <name evidence="1" type="ORF">GUITHDRAFT_151254</name>
</gene>
<proteinExistence type="predicted"/>
<dbReference type="KEGG" id="gtt:GUITHDRAFT_151254"/>
<accession>L1JPW4</accession>
<keyword evidence="3" id="KW-1185">Reference proteome</keyword>
<reference evidence="2" key="3">
    <citation type="submission" date="2015-06" db="UniProtKB">
        <authorList>
            <consortium name="EnsemblProtists"/>
        </authorList>
    </citation>
    <scope>IDENTIFICATION</scope>
</reference>
<evidence type="ECO:0000313" key="2">
    <source>
        <dbReference type="EnsemblProtists" id="EKX50230"/>
    </source>
</evidence>
<name>L1JPW4_GUITC</name>
<organism evidence="1">
    <name type="scientific">Guillardia theta (strain CCMP2712)</name>
    <name type="common">Cryptophyte</name>
    <dbReference type="NCBI Taxonomy" id="905079"/>
    <lineage>
        <taxon>Eukaryota</taxon>
        <taxon>Cryptophyceae</taxon>
        <taxon>Pyrenomonadales</taxon>
        <taxon>Geminigeraceae</taxon>
        <taxon>Guillardia</taxon>
    </lineage>
</organism>
<dbReference type="RefSeq" id="XP_005837210.1">
    <property type="nucleotide sequence ID" value="XM_005837153.1"/>
</dbReference>
<evidence type="ECO:0000313" key="1">
    <source>
        <dbReference type="EMBL" id="EKX50230.1"/>
    </source>
</evidence>
<dbReference type="GeneID" id="17306845"/>
<dbReference type="Proteomes" id="UP000011087">
    <property type="component" value="Unassembled WGS sequence"/>
</dbReference>
<dbReference type="PaxDb" id="55529-EKX50230"/>
<protein>
    <submittedName>
        <fullName evidence="1 2">Uncharacterized protein</fullName>
    </submittedName>
</protein>
<reference evidence="3" key="2">
    <citation type="submission" date="2012-11" db="EMBL/GenBank/DDBJ databases">
        <authorList>
            <person name="Kuo A."/>
            <person name="Curtis B.A."/>
            <person name="Tanifuji G."/>
            <person name="Burki F."/>
            <person name="Gruber A."/>
            <person name="Irimia M."/>
            <person name="Maruyama S."/>
            <person name="Arias M.C."/>
            <person name="Ball S.G."/>
            <person name="Gile G.H."/>
            <person name="Hirakawa Y."/>
            <person name="Hopkins J.F."/>
            <person name="Rensing S.A."/>
            <person name="Schmutz J."/>
            <person name="Symeonidi A."/>
            <person name="Elias M."/>
            <person name="Eveleigh R.J."/>
            <person name="Herman E.K."/>
            <person name="Klute M.J."/>
            <person name="Nakayama T."/>
            <person name="Obornik M."/>
            <person name="Reyes-Prieto A."/>
            <person name="Armbrust E.V."/>
            <person name="Aves S.J."/>
            <person name="Beiko R.G."/>
            <person name="Coutinho P."/>
            <person name="Dacks J.B."/>
            <person name="Durnford D.G."/>
            <person name="Fast N.M."/>
            <person name="Green B.R."/>
            <person name="Grisdale C."/>
            <person name="Hempe F."/>
            <person name="Henrissat B."/>
            <person name="Hoppner M.P."/>
            <person name="Ishida K.-I."/>
            <person name="Kim E."/>
            <person name="Koreny L."/>
            <person name="Kroth P.G."/>
            <person name="Liu Y."/>
            <person name="Malik S.-B."/>
            <person name="Maier U.G."/>
            <person name="McRose D."/>
            <person name="Mock T."/>
            <person name="Neilson J.A."/>
            <person name="Onodera N.T."/>
            <person name="Poole A.M."/>
            <person name="Pritham E.J."/>
            <person name="Richards T.A."/>
            <person name="Rocap G."/>
            <person name="Roy S.W."/>
            <person name="Sarai C."/>
            <person name="Schaack S."/>
            <person name="Shirato S."/>
            <person name="Slamovits C.H."/>
            <person name="Spencer D.F."/>
            <person name="Suzuki S."/>
            <person name="Worden A.Z."/>
            <person name="Zauner S."/>
            <person name="Barry K."/>
            <person name="Bell C."/>
            <person name="Bharti A.K."/>
            <person name="Crow J.A."/>
            <person name="Grimwood J."/>
            <person name="Kramer R."/>
            <person name="Lindquist E."/>
            <person name="Lucas S."/>
            <person name="Salamov A."/>
            <person name="McFadden G.I."/>
            <person name="Lane C.E."/>
            <person name="Keeling P.J."/>
            <person name="Gray M.W."/>
            <person name="Grigoriev I.V."/>
            <person name="Archibald J.M."/>
        </authorList>
    </citation>
    <scope>NUCLEOTIDE SEQUENCE</scope>
    <source>
        <strain evidence="3">CCMP2712</strain>
    </source>
</reference>
<dbReference type="HOGENOM" id="CLU_2337999_0_0_1"/>
<sequence length="98" mass="11756">MHAGMEELISTSANKRSFNEEISKENADANMVNYNKWANLLRTSSDYRCPEDECHNFDFNEERLLWEREFCLINNQQHLDYCFVEEASPEINQFLKLW</sequence>